<evidence type="ECO:0000313" key="3">
    <source>
        <dbReference type="EMBL" id="KAK8940464.1"/>
    </source>
</evidence>
<dbReference type="EMBL" id="JBBWWQ010000008">
    <property type="protein sequence ID" value="KAK8940464.1"/>
    <property type="molecule type" value="Genomic_DNA"/>
</dbReference>
<evidence type="ECO:0008006" key="5">
    <source>
        <dbReference type="Google" id="ProtNLM"/>
    </source>
</evidence>
<dbReference type="AlphaFoldDB" id="A0AAP0BKA1"/>
<comment type="caution">
    <text evidence="3">The sequence shown here is derived from an EMBL/GenBank/DDBJ whole genome shotgun (WGS) entry which is preliminary data.</text>
</comment>
<keyword evidence="4" id="KW-1185">Reference proteome</keyword>
<dbReference type="InterPro" id="IPR002885">
    <property type="entry name" value="PPR_rpt"/>
</dbReference>
<organism evidence="3 4">
    <name type="scientific">Platanthera zijinensis</name>
    <dbReference type="NCBI Taxonomy" id="2320716"/>
    <lineage>
        <taxon>Eukaryota</taxon>
        <taxon>Viridiplantae</taxon>
        <taxon>Streptophyta</taxon>
        <taxon>Embryophyta</taxon>
        <taxon>Tracheophyta</taxon>
        <taxon>Spermatophyta</taxon>
        <taxon>Magnoliopsida</taxon>
        <taxon>Liliopsida</taxon>
        <taxon>Asparagales</taxon>
        <taxon>Orchidaceae</taxon>
        <taxon>Orchidoideae</taxon>
        <taxon>Orchideae</taxon>
        <taxon>Orchidinae</taxon>
        <taxon>Platanthera</taxon>
    </lineage>
</organism>
<keyword evidence="1" id="KW-0677">Repeat</keyword>
<evidence type="ECO:0000256" key="2">
    <source>
        <dbReference type="PROSITE-ProRule" id="PRU00708"/>
    </source>
</evidence>
<dbReference type="InterPro" id="IPR011990">
    <property type="entry name" value="TPR-like_helical_dom_sf"/>
</dbReference>
<gene>
    <name evidence="3" type="ORF">KSP39_PZI010718</name>
</gene>
<feature type="repeat" description="PPR" evidence="2">
    <location>
        <begin position="82"/>
        <end position="116"/>
    </location>
</feature>
<name>A0AAP0BKA1_9ASPA</name>
<evidence type="ECO:0000313" key="4">
    <source>
        <dbReference type="Proteomes" id="UP001418222"/>
    </source>
</evidence>
<protein>
    <recommendedName>
        <fullName evidence="5">Pentatricopeptide repeat-containing protein</fullName>
    </recommendedName>
</protein>
<dbReference type="PROSITE" id="PS51375">
    <property type="entry name" value="PPR"/>
    <property type="match status" value="1"/>
</dbReference>
<dbReference type="Gene3D" id="1.25.40.10">
    <property type="entry name" value="Tetratricopeptide repeat domain"/>
    <property type="match status" value="1"/>
</dbReference>
<reference evidence="3 4" key="1">
    <citation type="journal article" date="2022" name="Nat. Plants">
        <title>Genomes of leafy and leafless Platanthera orchids illuminate the evolution of mycoheterotrophy.</title>
        <authorList>
            <person name="Li M.H."/>
            <person name="Liu K.W."/>
            <person name="Li Z."/>
            <person name="Lu H.C."/>
            <person name="Ye Q.L."/>
            <person name="Zhang D."/>
            <person name="Wang J.Y."/>
            <person name="Li Y.F."/>
            <person name="Zhong Z.M."/>
            <person name="Liu X."/>
            <person name="Yu X."/>
            <person name="Liu D.K."/>
            <person name="Tu X.D."/>
            <person name="Liu B."/>
            <person name="Hao Y."/>
            <person name="Liao X.Y."/>
            <person name="Jiang Y.T."/>
            <person name="Sun W.H."/>
            <person name="Chen J."/>
            <person name="Chen Y.Q."/>
            <person name="Ai Y."/>
            <person name="Zhai J.W."/>
            <person name="Wu S.S."/>
            <person name="Zhou Z."/>
            <person name="Hsiao Y.Y."/>
            <person name="Wu W.L."/>
            <person name="Chen Y.Y."/>
            <person name="Lin Y.F."/>
            <person name="Hsu J.L."/>
            <person name="Li C.Y."/>
            <person name="Wang Z.W."/>
            <person name="Zhao X."/>
            <person name="Zhong W.Y."/>
            <person name="Ma X.K."/>
            <person name="Ma L."/>
            <person name="Huang J."/>
            <person name="Chen G.Z."/>
            <person name="Huang M.Z."/>
            <person name="Huang L."/>
            <person name="Peng D.H."/>
            <person name="Luo Y.B."/>
            <person name="Zou S.Q."/>
            <person name="Chen S.P."/>
            <person name="Lan S."/>
            <person name="Tsai W.C."/>
            <person name="Van de Peer Y."/>
            <person name="Liu Z.J."/>
        </authorList>
    </citation>
    <scope>NUCLEOTIDE SEQUENCE [LARGE SCALE GENOMIC DNA]</scope>
    <source>
        <strain evidence="3">Lor287</strain>
    </source>
</reference>
<evidence type="ECO:0000256" key="1">
    <source>
        <dbReference type="ARBA" id="ARBA00022737"/>
    </source>
</evidence>
<dbReference type="NCBIfam" id="TIGR00756">
    <property type="entry name" value="PPR"/>
    <property type="match status" value="1"/>
</dbReference>
<accession>A0AAP0BKA1</accession>
<sequence>MKVVVPMPDFHFNVVTPHTTSLGLSPARPAASAALRPRLILRTHSSRSNTNNPSFACPSVSGNSKEIIRTIARMLASGISPNAYTYAVLVKGLARDSKISEARKYPLEMMIKGIRPNAPHSTLLLVHLQPPNSPASFHSPAV</sequence>
<dbReference type="Proteomes" id="UP001418222">
    <property type="component" value="Unassembled WGS sequence"/>
</dbReference>
<proteinExistence type="predicted"/>